<dbReference type="AlphaFoldDB" id="A0AAQ0KIV7"/>
<feature type="non-terminal residue" evidence="1">
    <location>
        <position position="43"/>
    </location>
</feature>
<dbReference type="Proteomes" id="UP000256794">
    <property type="component" value="Unassembled WGS sequence"/>
</dbReference>
<reference evidence="1 2" key="1">
    <citation type="submission" date="2018-08" db="EMBL/GenBank/DDBJ databases">
        <title>Genomic Encyclopedia of Archaeal and Bacterial Type Strains, Phase II (KMG-II): from individual species to whole genera.</title>
        <authorList>
            <person name="Goeker M."/>
        </authorList>
    </citation>
    <scope>NUCLEOTIDE SEQUENCE [LARGE SCALE GENOMIC DNA]</scope>
    <source>
        <strain evidence="1 2">DSM 582</strain>
    </source>
</reference>
<gene>
    <name evidence="1" type="ORF">ATH84_11037</name>
</gene>
<accession>A0AAQ0KIV7</accession>
<keyword evidence="2" id="KW-1185">Reference proteome</keyword>
<sequence>MSAQISDSIEEKRGFFTRWFMSTNHKDIGILYLFTAGTAGLIA</sequence>
<comment type="caution">
    <text evidence="1">The sequence shown here is derived from an EMBL/GenBank/DDBJ whole genome shotgun (WGS) entry which is preliminary data.</text>
</comment>
<organism evidence="1 2">
    <name type="scientific">Paracoccus versutus</name>
    <name type="common">Thiobacillus versutus</name>
    <dbReference type="NCBI Taxonomy" id="34007"/>
    <lineage>
        <taxon>Bacteria</taxon>
        <taxon>Pseudomonadati</taxon>
        <taxon>Pseudomonadota</taxon>
        <taxon>Alphaproteobacteria</taxon>
        <taxon>Rhodobacterales</taxon>
        <taxon>Paracoccaceae</taxon>
        <taxon>Paracoccus</taxon>
    </lineage>
</organism>
<dbReference type="InterPro" id="IPR036927">
    <property type="entry name" value="Cyt_c_oxase-like_su1_sf"/>
</dbReference>
<dbReference type="Gene3D" id="1.20.210.10">
    <property type="entry name" value="Cytochrome c oxidase-like, subunit I domain"/>
    <property type="match status" value="1"/>
</dbReference>
<protein>
    <submittedName>
        <fullName evidence="1">Cytochrome c oxidase subunit 1</fullName>
    </submittedName>
</protein>
<proteinExistence type="predicted"/>
<name>A0AAQ0KIV7_PARVE</name>
<evidence type="ECO:0000313" key="2">
    <source>
        <dbReference type="Proteomes" id="UP000256794"/>
    </source>
</evidence>
<dbReference type="SUPFAM" id="SSF81442">
    <property type="entry name" value="Cytochrome c oxidase subunit I-like"/>
    <property type="match status" value="1"/>
</dbReference>
<dbReference type="EMBL" id="QUMX01000103">
    <property type="protein sequence ID" value="REG26206.1"/>
    <property type="molecule type" value="Genomic_DNA"/>
</dbReference>
<evidence type="ECO:0000313" key="1">
    <source>
        <dbReference type="EMBL" id="REG26206.1"/>
    </source>
</evidence>